<gene>
    <name evidence="2" type="ORF">BV95_03031</name>
</gene>
<dbReference type="InterPro" id="IPR021730">
    <property type="entry name" value="YdbH"/>
</dbReference>
<keyword evidence="1" id="KW-1133">Transmembrane helix</keyword>
<accession>A0A081RBU8</accession>
<dbReference type="Pfam" id="PF11739">
    <property type="entry name" value="YdbH-like"/>
    <property type="match status" value="2"/>
</dbReference>
<dbReference type="PATRIC" id="fig|46429.4.peg.3005"/>
<comment type="caution">
    <text evidence="2">The sequence shown here is derived from an EMBL/GenBank/DDBJ whole genome shotgun (WGS) entry which is preliminary data.</text>
</comment>
<protein>
    <submittedName>
        <fullName evidence="2">Putative exoprotein</fullName>
    </submittedName>
</protein>
<dbReference type="Proteomes" id="UP000028411">
    <property type="component" value="Unassembled WGS sequence"/>
</dbReference>
<keyword evidence="1" id="KW-0812">Transmembrane</keyword>
<dbReference type="EMBL" id="JFHR01000037">
    <property type="protein sequence ID" value="KEQ52671.1"/>
    <property type="molecule type" value="Genomic_DNA"/>
</dbReference>
<sequence length="1078" mass="111913">MDDDDGEKEIRRGWLRWLGVGTGSLALVLAALWTQRAPIAENFIGRELNRRGVEGSYDLTDIGLRTQRIENIVLGDPARPDLTARWVEVDIAFTGLTPQVAAVRAGGVRMRGALRDGALHLGEVDKFRDPASTAPFSLPDIVLGLQDARLRLDTDAGTIGMQIDGRGNLRSGFRGRLAAAMPNAGSKGCGLAGLRAMLDIAMRDGRPHLSGPVRGGALACRDAGTAMAKPAADVDVWLGKALDRWSGHVDLAGEALRSNGMVLARPAGRIDFDGTATATAGRARIGATALSAAGALAGPADFRGAWHVGKDGAGVQGRLSARQLRLAGRDPLAGIRESATGTPVGPLAARLADAVRRAGEDNVLQTTLAFAQRGKGGSLVLTGTRFSARSGARAEIPGEGRVTIGWPGKAGAAIDWALDGAITTEGGGLPRAALRLGRRPGGGFGGQLFLEPYAAGDARLSLEPVRFVAGPKGDTRFSTKVRLDGPLPAGRLRGLTAPVEGQWSADGRLAVNPRCVPVSLIEARYGSFSVGQTRQTLCPIGEGPLLAIGPSGARGGAEIRNLALAGRSGDSPMRLAADRARFAIGQDGFAFANADLSIGSGDSPVRLTAAALEGKIAGKGFGGTLTGAGGRIGAVPLIVENGAGQWSFAGGALKLAAVVTVRDAQTPGRFEPLKVPDFALTMKDGGIAATASLRAPRNDALVAKAVISHDLGSGRGKADLVVPALSFGPDLQPEDVTRLALGVVANVNATVSGEGHIGWDGTHVTSNGRFRTDDANLAAAFGPVEGLSGELVFTDLLGLVSAPGQEVRIRSVNPGVEVRDGLVRYRLGAGQKVHIEGGGWPFSGGQLILLPTTMDFSADVDRYLTFRVMGLDAGAFIQAMDLKNISATGTFDGIMPLIFNAQGGRVAGGVLTARQQGMPPLIMPEGVLPVIPCDPARQSGTLSYVGPVSNEQLGAMGRLAFDALKNLQYKCLTILMDGALDGEMVTNVVFNGVNRGQIGGAPAGLARNFTGLPFIFNVRIAAPFRGLLGTAQSFIDPSTLIQNSIGDQMQEKMRLKMSEEGVAVQPAESETMRNGEQK</sequence>
<organism evidence="2 3">
    <name type="scientific">Sphingobium chlorophenolicum</name>
    <dbReference type="NCBI Taxonomy" id="46429"/>
    <lineage>
        <taxon>Bacteria</taxon>
        <taxon>Pseudomonadati</taxon>
        <taxon>Pseudomonadota</taxon>
        <taxon>Alphaproteobacteria</taxon>
        <taxon>Sphingomonadales</taxon>
        <taxon>Sphingomonadaceae</taxon>
        <taxon>Sphingobium</taxon>
    </lineage>
</organism>
<feature type="transmembrane region" description="Helical" evidence="1">
    <location>
        <begin position="14"/>
        <end position="33"/>
    </location>
</feature>
<proteinExistence type="predicted"/>
<name>A0A081RBU8_SPHCR</name>
<evidence type="ECO:0000256" key="1">
    <source>
        <dbReference type="SAM" id="Phobius"/>
    </source>
</evidence>
<dbReference type="OrthoDB" id="7597031at2"/>
<dbReference type="eggNOG" id="COG2911">
    <property type="taxonomic scope" value="Bacteria"/>
</dbReference>
<reference evidence="2 3" key="1">
    <citation type="submission" date="2014-02" db="EMBL/GenBank/DDBJ databases">
        <title>Whole genome sequence of Sphingobium chlorophenolicum NBRC 16172.</title>
        <authorList>
            <person name="Gan H.M."/>
            <person name="Gan H.Y."/>
            <person name="Chew T.H."/>
            <person name="Savka M.A."/>
        </authorList>
    </citation>
    <scope>NUCLEOTIDE SEQUENCE [LARGE SCALE GENOMIC DNA]</scope>
    <source>
        <strain evidence="2 3">NBRC 16172</strain>
    </source>
</reference>
<evidence type="ECO:0000313" key="2">
    <source>
        <dbReference type="EMBL" id="KEQ52671.1"/>
    </source>
</evidence>
<keyword evidence="1" id="KW-0472">Membrane</keyword>
<dbReference type="RefSeq" id="WP_037453550.1">
    <property type="nucleotide sequence ID" value="NZ_JFHR01000037.1"/>
</dbReference>
<dbReference type="AlphaFoldDB" id="A0A081RBU8"/>
<evidence type="ECO:0000313" key="3">
    <source>
        <dbReference type="Proteomes" id="UP000028411"/>
    </source>
</evidence>